<dbReference type="RefSeq" id="XP_067718472.1">
    <property type="nucleotide sequence ID" value="XM_067862371.1"/>
</dbReference>
<evidence type="ECO:0000313" key="1">
    <source>
        <dbReference type="EMBL" id="GIX66403.1"/>
    </source>
</evidence>
<evidence type="ECO:0000313" key="2">
    <source>
        <dbReference type="Proteomes" id="UP001497744"/>
    </source>
</evidence>
<gene>
    <name evidence="1" type="ORF">BcabD6B2_58390</name>
</gene>
<organism evidence="1 2">
    <name type="scientific">Babesia caballi</name>
    <dbReference type="NCBI Taxonomy" id="5871"/>
    <lineage>
        <taxon>Eukaryota</taxon>
        <taxon>Sar</taxon>
        <taxon>Alveolata</taxon>
        <taxon>Apicomplexa</taxon>
        <taxon>Aconoidasida</taxon>
        <taxon>Piroplasmida</taxon>
        <taxon>Babesiidae</taxon>
        <taxon>Babesia</taxon>
    </lineage>
</organism>
<dbReference type="AlphaFoldDB" id="A0AAV4M1Z9"/>
<name>A0AAV4M1Z9_BABCB</name>
<comment type="caution">
    <text evidence="1">The sequence shown here is derived from an EMBL/GenBank/DDBJ whole genome shotgun (WGS) entry which is preliminary data.</text>
</comment>
<sequence length="393" mass="42532">MAENISSRRSLLVDHLNDRQHAVAVAALDGHPRNVPDLDPRARVELGLKSRVLAGVLNDNDLAIGNAGARTTPTQRHDHLGPVVGGDGPELVVRPVHDIDGATLSLDQLARVRRERHDAGLDAEPVREEGVHQRQQPVGLVSRGVQLPPADGVRNALPPNVTDLQGEGDRALVPDVAYAVEREPPLRSGLHAPVVRAHLAERSGRVRGQVLRGEAVPEGEGIDRAERLRGGGPRGHRGRVGVLPRLADQLRHGRRDAVVHLVVVPSHARLRAVCDSRHSPYQLLGVHQRADEEVAQLDLGVLVGPPVVYGAVRAAVDAHERPVDEGVVIGAAGRLGQVLFVEHAVLSDAVHHPVARLLVRVADFDELRSQVRLERLERHQNALDGQALRHDCV</sequence>
<dbReference type="Proteomes" id="UP001497744">
    <property type="component" value="Unassembled WGS sequence"/>
</dbReference>
<accession>A0AAV4M1Z9</accession>
<reference evidence="1 2" key="1">
    <citation type="submission" date="2021-06" db="EMBL/GenBank/DDBJ databases">
        <title>Genome sequence of Babesia caballi.</title>
        <authorList>
            <person name="Yamagishi J."/>
            <person name="Kidaka T."/>
            <person name="Ochi A."/>
        </authorList>
    </citation>
    <scope>NUCLEOTIDE SEQUENCE [LARGE SCALE GENOMIC DNA]</scope>
    <source>
        <strain evidence="1">USDA-D6B2</strain>
    </source>
</reference>
<proteinExistence type="predicted"/>
<protein>
    <submittedName>
        <fullName evidence="1">N-acetylmuramic acid 6-phosphate etherase</fullName>
    </submittedName>
</protein>
<dbReference type="GeneID" id="94197884"/>
<keyword evidence="2" id="KW-1185">Reference proteome</keyword>
<dbReference type="EMBL" id="BPLF01000006">
    <property type="protein sequence ID" value="GIX66403.1"/>
    <property type="molecule type" value="Genomic_DNA"/>
</dbReference>